<comment type="catalytic activity">
    <reaction evidence="11">
        <text>12-(9Z-octadecenoyloxy)-octadecanoate + H2O = 12-hydroxyoctadecanoate + (9Z)-octadecenoate + H(+)</text>
        <dbReference type="Rhea" id="RHEA:52060"/>
        <dbReference type="ChEBI" id="CHEBI:15377"/>
        <dbReference type="ChEBI" id="CHEBI:15378"/>
        <dbReference type="ChEBI" id="CHEBI:30823"/>
        <dbReference type="ChEBI" id="CHEBI:84201"/>
        <dbReference type="ChEBI" id="CHEBI:136302"/>
    </reaction>
    <physiologicalReaction direction="left-to-right" evidence="11">
        <dbReference type="Rhea" id="RHEA:52061"/>
    </physiologicalReaction>
</comment>
<feature type="transmembrane region" description="Helical" evidence="17">
    <location>
        <begin position="48"/>
        <end position="69"/>
    </location>
</feature>
<evidence type="ECO:0000256" key="16">
    <source>
        <dbReference type="ARBA" id="ARBA00049428"/>
    </source>
</evidence>
<evidence type="ECO:0000256" key="15">
    <source>
        <dbReference type="ARBA" id="ARBA00049322"/>
    </source>
</evidence>
<comment type="subcellular location">
    <subcellularLocation>
        <location evidence="2">Endomembrane system</location>
        <topology evidence="2">Multi-pass membrane protein</topology>
    </subcellularLocation>
</comment>
<dbReference type="GO" id="GO:0012505">
    <property type="term" value="C:endomembrane system"/>
    <property type="evidence" value="ECO:0007669"/>
    <property type="project" value="UniProtKB-SubCell"/>
</dbReference>
<evidence type="ECO:0000256" key="14">
    <source>
        <dbReference type="ARBA" id="ARBA00049296"/>
    </source>
</evidence>
<comment type="similarity">
    <text evidence="3">Belongs to the AIG1 family.</text>
</comment>
<comment type="catalytic activity">
    <reaction evidence="14">
        <text>13-(9Z-octadecenoyloxy)-octadecanoate + H2O = 13-hydroxy-octadecanoate + (9Z)-octadecenoate + H(+)</text>
        <dbReference type="Rhea" id="RHEA:52064"/>
        <dbReference type="ChEBI" id="CHEBI:15377"/>
        <dbReference type="ChEBI" id="CHEBI:15378"/>
        <dbReference type="ChEBI" id="CHEBI:30823"/>
        <dbReference type="ChEBI" id="CHEBI:136303"/>
        <dbReference type="ChEBI" id="CHEBI:136304"/>
    </reaction>
    <physiologicalReaction direction="left-to-right" evidence="14">
        <dbReference type="Rhea" id="RHEA:52065"/>
    </physiologicalReaction>
</comment>
<feature type="transmembrane region" description="Helical" evidence="17">
    <location>
        <begin position="197"/>
        <end position="222"/>
    </location>
</feature>
<accession>A0A9N9MIP0</accession>
<evidence type="ECO:0000256" key="4">
    <source>
        <dbReference type="ARBA" id="ARBA00022692"/>
    </source>
</evidence>
<dbReference type="Pfam" id="PF04750">
    <property type="entry name" value="Far-17a_AIG1"/>
    <property type="match status" value="1"/>
</dbReference>
<feature type="transmembrane region" description="Helical" evidence="17">
    <location>
        <begin position="89"/>
        <end position="108"/>
    </location>
</feature>
<comment type="catalytic activity">
    <reaction evidence="1">
        <text>9-(9Z-hexadecenoyloxy)-octadecanoate + H2O = (9Z)-hexadecenoate + 9-hydroxy-octadecanoate + H(+)</text>
        <dbReference type="Rhea" id="RHEA:52068"/>
        <dbReference type="ChEBI" id="CHEBI:15377"/>
        <dbReference type="ChEBI" id="CHEBI:15378"/>
        <dbReference type="ChEBI" id="CHEBI:32372"/>
        <dbReference type="ChEBI" id="CHEBI:136286"/>
        <dbReference type="ChEBI" id="CHEBI:136309"/>
    </reaction>
    <physiologicalReaction direction="left-to-right" evidence="1">
        <dbReference type="Rhea" id="RHEA:52069"/>
    </physiologicalReaction>
</comment>
<comment type="catalytic activity">
    <reaction evidence="15">
        <text>13-(9Z-hexadecenoyloxy)-octadecanoate + H2O = 13-hydroxy-octadecanoate + (9Z)-hexadecenoate + H(+)</text>
        <dbReference type="Rhea" id="RHEA:52076"/>
        <dbReference type="ChEBI" id="CHEBI:15377"/>
        <dbReference type="ChEBI" id="CHEBI:15378"/>
        <dbReference type="ChEBI" id="CHEBI:32372"/>
        <dbReference type="ChEBI" id="CHEBI:136304"/>
        <dbReference type="ChEBI" id="CHEBI:136315"/>
    </reaction>
    <physiologicalReaction direction="left-to-right" evidence="15">
        <dbReference type="Rhea" id="RHEA:52077"/>
    </physiologicalReaction>
</comment>
<reference evidence="18" key="1">
    <citation type="submission" date="2022-01" db="EMBL/GenBank/DDBJ databases">
        <authorList>
            <person name="King R."/>
        </authorList>
    </citation>
    <scope>NUCLEOTIDE SEQUENCE</scope>
</reference>
<evidence type="ECO:0000256" key="3">
    <source>
        <dbReference type="ARBA" id="ARBA00009300"/>
    </source>
</evidence>
<comment type="catalytic activity">
    <reaction evidence="13">
        <text>9-octadecanoyloxy-octadecanoate + H2O = 9-hydroxy-octadecanoate + octadecanoate + H(+)</text>
        <dbReference type="Rhea" id="RHEA:52096"/>
        <dbReference type="ChEBI" id="CHEBI:15377"/>
        <dbReference type="ChEBI" id="CHEBI:15378"/>
        <dbReference type="ChEBI" id="CHEBI:25629"/>
        <dbReference type="ChEBI" id="CHEBI:136286"/>
        <dbReference type="ChEBI" id="CHEBI:136373"/>
    </reaction>
    <physiologicalReaction direction="left-to-right" evidence="13">
        <dbReference type="Rhea" id="RHEA:52097"/>
    </physiologicalReaction>
</comment>
<evidence type="ECO:0000256" key="2">
    <source>
        <dbReference type="ARBA" id="ARBA00004127"/>
    </source>
</evidence>
<comment type="catalytic activity">
    <reaction evidence="16">
        <text>12-(9Z-hexadecenoyloxy)-octadecanoate + H2O = 12-hydroxyoctadecanoate + (9Z)-hexadecenoate + H(+)</text>
        <dbReference type="Rhea" id="RHEA:52072"/>
        <dbReference type="ChEBI" id="CHEBI:15377"/>
        <dbReference type="ChEBI" id="CHEBI:15378"/>
        <dbReference type="ChEBI" id="CHEBI:32372"/>
        <dbReference type="ChEBI" id="CHEBI:84201"/>
        <dbReference type="ChEBI" id="CHEBI:136312"/>
    </reaction>
    <physiologicalReaction direction="left-to-right" evidence="16">
        <dbReference type="Rhea" id="RHEA:52073"/>
    </physiologicalReaction>
</comment>
<feature type="transmembrane region" description="Helical" evidence="17">
    <location>
        <begin position="159"/>
        <end position="177"/>
    </location>
</feature>
<evidence type="ECO:0000256" key="1">
    <source>
        <dbReference type="ARBA" id="ARBA00000923"/>
    </source>
</evidence>
<dbReference type="PANTHER" id="PTHR10989:SF16">
    <property type="entry name" value="AT02829P-RELATED"/>
    <property type="match status" value="1"/>
</dbReference>
<evidence type="ECO:0000256" key="7">
    <source>
        <dbReference type="ARBA" id="ARBA00047368"/>
    </source>
</evidence>
<proteinExistence type="inferred from homology"/>
<evidence type="ECO:0000256" key="12">
    <source>
        <dbReference type="ARBA" id="ARBA00048800"/>
    </source>
</evidence>
<evidence type="ECO:0000256" key="10">
    <source>
        <dbReference type="ARBA" id="ARBA00048680"/>
    </source>
</evidence>
<keyword evidence="4 17" id="KW-0812">Transmembrane</keyword>
<evidence type="ECO:0000256" key="5">
    <source>
        <dbReference type="ARBA" id="ARBA00022989"/>
    </source>
</evidence>
<dbReference type="GO" id="GO:0016020">
    <property type="term" value="C:membrane"/>
    <property type="evidence" value="ECO:0007669"/>
    <property type="project" value="InterPro"/>
</dbReference>
<comment type="catalytic activity">
    <reaction evidence="10">
        <text>12-octadecanoyloxy-octadecanoate + H2O = 12-hydroxyoctadecanoate + octadecanoate + H(+)</text>
        <dbReference type="Rhea" id="RHEA:52080"/>
        <dbReference type="ChEBI" id="CHEBI:15377"/>
        <dbReference type="ChEBI" id="CHEBI:15378"/>
        <dbReference type="ChEBI" id="CHEBI:25629"/>
        <dbReference type="ChEBI" id="CHEBI:84201"/>
        <dbReference type="ChEBI" id="CHEBI:136330"/>
    </reaction>
    <physiologicalReaction direction="left-to-right" evidence="10">
        <dbReference type="Rhea" id="RHEA:52081"/>
    </physiologicalReaction>
</comment>
<sequence length="235" mass="28179">MSWQSVGHFLIAGHFWYGCYYDWYHVKIPSSIVDLGDSKFNTHKLKYLTYWDALIQSIFFTICLLNDLVGTNEQFPKRKPLIRHFKDALLPILAFPLSMFVGLTFWGLYALDRELIFPKVLDQYFPAWLNQLMHTNIMIFSFLELLISYRKYPSRKTGLTILLAFMLIYLTWIHYVHSYTNKWVYPILEVMNFPMRIGFFIVMALFIVAMYIMGETINRFWWERKSTNKSKKLKQ</sequence>
<dbReference type="InterPro" id="IPR006838">
    <property type="entry name" value="ADTRP_AIG1"/>
</dbReference>
<dbReference type="EMBL" id="OU892289">
    <property type="protein sequence ID" value="CAG9763116.1"/>
    <property type="molecule type" value="Genomic_DNA"/>
</dbReference>
<comment type="catalytic activity">
    <reaction evidence="12">
        <text>9-(9Z-octadecenoyloxy)-octadecanoate + H2O = 9-hydroxy-octadecanoate + (9Z)-octadecenoate + H(+)</text>
        <dbReference type="Rhea" id="RHEA:52048"/>
        <dbReference type="ChEBI" id="CHEBI:15377"/>
        <dbReference type="ChEBI" id="CHEBI:15378"/>
        <dbReference type="ChEBI" id="CHEBI:30823"/>
        <dbReference type="ChEBI" id="CHEBI:136282"/>
        <dbReference type="ChEBI" id="CHEBI:136286"/>
    </reaction>
    <physiologicalReaction direction="left-to-right" evidence="12">
        <dbReference type="Rhea" id="RHEA:52049"/>
    </physiologicalReaction>
</comment>
<dbReference type="OrthoDB" id="1898221at2759"/>
<evidence type="ECO:0000256" key="17">
    <source>
        <dbReference type="SAM" id="Phobius"/>
    </source>
</evidence>
<dbReference type="Proteomes" id="UP001152799">
    <property type="component" value="Chromosome 13"/>
</dbReference>
<evidence type="ECO:0000256" key="9">
    <source>
        <dbReference type="ARBA" id="ARBA00047863"/>
    </source>
</evidence>
<organism evidence="18 19">
    <name type="scientific">Ceutorhynchus assimilis</name>
    <name type="common">cabbage seed weevil</name>
    <dbReference type="NCBI Taxonomy" id="467358"/>
    <lineage>
        <taxon>Eukaryota</taxon>
        <taxon>Metazoa</taxon>
        <taxon>Ecdysozoa</taxon>
        <taxon>Arthropoda</taxon>
        <taxon>Hexapoda</taxon>
        <taxon>Insecta</taxon>
        <taxon>Pterygota</taxon>
        <taxon>Neoptera</taxon>
        <taxon>Endopterygota</taxon>
        <taxon>Coleoptera</taxon>
        <taxon>Polyphaga</taxon>
        <taxon>Cucujiformia</taxon>
        <taxon>Curculionidae</taxon>
        <taxon>Ceutorhynchinae</taxon>
        <taxon>Ceutorhynchus</taxon>
    </lineage>
</organism>
<evidence type="ECO:0000256" key="11">
    <source>
        <dbReference type="ARBA" id="ARBA00048701"/>
    </source>
</evidence>
<name>A0A9N9MIP0_9CUCU</name>
<evidence type="ECO:0000256" key="13">
    <source>
        <dbReference type="ARBA" id="ARBA00049221"/>
    </source>
</evidence>
<comment type="catalytic activity">
    <reaction evidence="9">
        <text>9-hexadecanoyloxy-octadecanoate + H2O = 9-hydroxy-octadecanoate + hexadecanoate + H(+)</text>
        <dbReference type="Rhea" id="RHEA:52052"/>
        <dbReference type="ChEBI" id="CHEBI:7896"/>
        <dbReference type="ChEBI" id="CHEBI:15377"/>
        <dbReference type="ChEBI" id="CHEBI:15378"/>
        <dbReference type="ChEBI" id="CHEBI:83670"/>
        <dbReference type="ChEBI" id="CHEBI:136286"/>
    </reaction>
    <physiologicalReaction direction="left-to-right" evidence="9">
        <dbReference type="Rhea" id="RHEA:52053"/>
    </physiologicalReaction>
</comment>
<keyword evidence="5 17" id="KW-1133">Transmembrane helix</keyword>
<dbReference type="PANTHER" id="PTHR10989">
    <property type="entry name" value="ANDROGEN-INDUCED PROTEIN 1-RELATED"/>
    <property type="match status" value="1"/>
</dbReference>
<keyword evidence="6 17" id="KW-0472">Membrane</keyword>
<protein>
    <submittedName>
        <fullName evidence="18">Uncharacterized protein</fullName>
    </submittedName>
</protein>
<gene>
    <name evidence="18" type="ORF">CEUTPL_LOCUS3786</name>
</gene>
<comment type="catalytic activity">
    <reaction evidence="8">
        <text>13-octadecanoyloxy-octadecanoate + H2O = 13-hydroxy-octadecanoate + octadecanoate + H(+)</text>
        <dbReference type="Rhea" id="RHEA:52084"/>
        <dbReference type="ChEBI" id="CHEBI:15377"/>
        <dbReference type="ChEBI" id="CHEBI:15378"/>
        <dbReference type="ChEBI" id="CHEBI:25629"/>
        <dbReference type="ChEBI" id="CHEBI:136304"/>
        <dbReference type="ChEBI" id="CHEBI:136335"/>
    </reaction>
    <physiologicalReaction direction="left-to-right" evidence="8">
        <dbReference type="Rhea" id="RHEA:52085"/>
    </physiologicalReaction>
</comment>
<evidence type="ECO:0000256" key="8">
    <source>
        <dbReference type="ARBA" id="ARBA00047427"/>
    </source>
</evidence>
<feature type="transmembrane region" description="Helical" evidence="17">
    <location>
        <begin position="128"/>
        <end position="147"/>
    </location>
</feature>
<comment type="catalytic activity">
    <reaction evidence="7">
        <text>12-hexadecanoyloxy-octadecanoate + H2O = 12-hydroxyoctadecanoate + hexadecanoate + H(+)</text>
        <dbReference type="Rhea" id="RHEA:52056"/>
        <dbReference type="ChEBI" id="CHEBI:7896"/>
        <dbReference type="ChEBI" id="CHEBI:15377"/>
        <dbReference type="ChEBI" id="CHEBI:15378"/>
        <dbReference type="ChEBI" id="CHEBI:83677"/>
        <dbReference type="ChEBI" id="CHEBI:84201"/>
    </reaction>
    <physiologicalReaction direction="left-to-right" evidence="7">
        <dbReference type="Rhea" id="RHEA:52057"/>
    </physiologicalReaction>
</comment>
<evidence type="ECO:0000313" key="19">
    <source>
        <dbReference type="Proteomes" id="UP001152799"/>
    </source>
</evidence>
<evidence type="ECO:0000256" key="6">
    <source>
        <dbReference type="ARBA" id="ARBA00023136"/>
    </source>
</evidence>
<evidence type="ECO:0000313" key="18">
    <source>
        <dbReference type="EMBL" id="CAG9763116.1"/>
    </source>
</evidence>
<keyword evidence="19" id="KW-1185">Reference proteome</keyword>
<dbReference type="AlphaFoldDB" id="A0A9N9MIP0"/>